<dbReference type="Pfam" id="PF01547">
    <property type="entry name" value="SBP_bac_1"/>
    <property type="match status" value="1"/>
</dbReference>
<evidence type="ECO:0000256" key="2">
    <source>
        <dbReference type="ARBA" id="ARBA00008520"/>
    </source>
</evidence>
<accession>A0ABV5VSA1</accession>
<comment type="subcellular location">
    <subcellularLocation>
        <location evidence="1">Cell envelope</location>
    </subcellularLocation>
</comment>
<dbReference type="SUPFAM" id="SSF53850">
    <property type="entry name" value="Periplasmic binding protein-like II"/>
    <property type="match status" value="1"/>
</dbReference>
<reference evidence="7 8" key="1">
    <citation type="submission" date="2024-09" db="EMBL/GenBank/DDBJ databases">
        <authorList>
            <person name="Sun Q."/>
            <person name="Mori K."/>
        </authorList>
    </citation>
    <scope>NUCLEOTIDE SEQUENCE [LARGE SCALE GENOMIC DNA]</scope>
    <source>
        <strain evidence="7 8">JCM 12520</strain>
    </source>
</reference>
<dbReference type="RefSeq" id="WP_344905318.1">
    <property type="nucleotide sequence ID" value="NZ_BAAAYO010000002.1"/>
</dbReference>
<evidence type="ECO:0000256" key="6">
    <source>
        <dbReference type="SAM" id="SignalP"/>
    </source>
</evidence>
<dbReference type="PANTHER" id="PTHR43649:SF31">
    <property type="entry name" value="SN-GLYCEROL-3-PHOSPHATE-BINDING PERIPLASMIC PROTEIN UGPB"/>
    <property type="match status" value="1"/>
</dbReference>
<keyword evidence="3" id="KW-0813">Transport</keyword>
<evidence type="ECO:0000256" key="5">
    <source>
        <dbReference type="SAM" id="MobiDB-lite"/>
    </source>
</evidence>
<dbReference type="Proteomes" id="UP001589619">
    <property type="component" value="Unassembled WGS sequence"/>
</dbReference>
<keyword evidence="4 6" id="KW-0732">Signal</keyword>
<evidence type="ECO:0000256" key="3">
    <source>
        <dbReference type="ARBA" id="ARBA00022448"/>
    </source>
</evidence>
<keyword evidence="8" id="KW-1185">Reference proteome</keyword>
<feature type="region of interest" description="Disordered" evidence="5">
    <location>
        <begin position="25"/>
        <end position="54"/>
    </location>
</feature>
<sequence length="443" mass="48879">MRKLQVPLLGLCMVAALSLAGCGNEKVQTTPSPNDKSAAPNDKPPPKISSDPVKLTLSTSGVGLDQKIGDMLVEHVKKKYPNITLEIMPPGKDNTVEGMVAGGTTPDIMFTYSGNINALRAMNVLYDLTPLVKSQMIDLSRIEPGHIADVKVRSAEKDELYGIPFLTDFHGLYYNKDLFDKFGVPYPQDGMVWDDALNVARKVTRMDGGTQYRGLESQNSIWVTQGLSLFPVDAATNKATVINDQYKLAFELLKSIYSIPGNQQIAKPAKNQFIQDRTLAMLLDLNSVIALQDPKNLDLNWDMAQYPSFPDKPNIHGGISVRVLMISAISKHKEQAMQVLDVASSEEFQTAMSRQATMPILKSDAVKQVFGADYPALKNKRLQSIFKSKPAQTTTVASIYKAKAEAIVLNKINEYIKGNVDVNTALQQADEEINKMVETERIK</sequence>
<evidence type="ECO:0000256" key="4">
    <source>
        <dbReference type="ARBA" id="ARBA00022729"/>
    </source>
</evidence>
<proteinExistence type="inferred from homology"/>
<feature type="signal peptide" evidence="6">
    <location>
        <begin position="1"/>
        <end position="20"/>
    </location>
</feature>
<dbReference type="EMBL" id="JBHMAG010000004">
    <property type="protein sequence ID" value="MFB9750891.1"/>
    <property type="molecule type" value="Genomic_DNA"/>
</dbReference>
<dbReference type="PROSITE" id="PS51257">
    <property type="entry name" value="PROKAR_LIPOPROTEIN"/>
    <property type="match status" value="1"/>
</dbReference>
<dbReference type="Gene3D" id="3.40.190.10">
    <property type="entry name" value="Periplasmic binding protein-like II"/>
    <property type="match status" value="1"/>
</dbReference>
<name>A0ABV5VSA1_9BACL</name>
<dbReference type="InterPro" id="IPR006059">
    <property type="entry name" value="SBP"/>
</dbReference>
<comment type="caution">
    <text evidence="7">The sequence shown here is derived from an EMBL/GenBank/DDBJ whole genome shotgun (WGS) entry which is preliminary data.</text>
</comment>
<feature type="compositionally biased region" description="Polar residues" evidence="5">
    <location>
        <begin position="26"/>
        <end position="35"/>
    </location>
</feature>
<comment type="similarity">
    <text evidence="2">Belongs to the bacterial solute-binding protein 1 family.</text>
</comment>
<organism evidence="7 8">
    <name type="scientific">Paenibacillus hodogayensis</name>
    <dbReference type="NCBI Taxonomy" id="279208"/>
    <lineage>
        <taxon>Bacteria</taxon>
        <taxon>Bacillati</taxon>
        <taxon>Bacillota</taxon>
        <taxon>Bacilli</taxon>
        <taxon>Bacillales</taxon>
        <taxon>Paenibacillaceae</taxon>
        <taxon>Paenibacillus</taxon>
    </lineage>
</organism>
<feature type="chain" id="PRO_5045808591" evidence="6">
    <location>
        <begin position="21"/>
        <end position="443"/>
    </location>
</feature>
<evidence type="ECO:0000313" key="8">
    <source>
        <dbReference type="Proteomes" id="UP001589619"/>
    </source>
</evidence>
<evidence type="ECO:0000256" key="1">
    <source>
        <dbReference type="ARBA" id="ARBA00004196"/>
    </source>
</evidence>
<dbReference type="InterPro" id="IPR050490">
    <property type="entry name" value="Bact_solute-bd_prot1"/>
</dbReference>
<protein>
    <submittedName>
        <fullName evidence="7">ABC transporter substrate-binding protein</fullName>
    </submittedName>
</protein>
<gene>
    <name evidence="7" type="ORF">ACFFNY_04815</name>
</gene>
<evidence type="ECO:0000313" key="7">
    <source>
        <dbReference type="EMBL" id="MFB9750891.1"/>
    </source>
</evidence>
<dbReference type="PANTHER" id="PTHR43649">
    <property type="entry name" value="ARABINOSE-BINDING PROTEIN-RELATED"/>
    <property type="match status" value="1"/>
</dbReference>